<proteinExistence type="predicted"/>
<protein>
    <submittedName>
        <fullName evidence="1">(apollo) hypothetical protein</fullName>
    </submittedName>
</protein>
<accession>A0A8S3XJJ1</accession>
<dbReference type="Proteomes" id="UP000691718">
    <property type="component" value="Unassembled WGS sequence"/>
</dbReference>
<gene>
    <name evidence="1" type="ORF">PAPOLLO_LOCUS18080</name>
</gene>
<dbReference type="AlphaFoldDB" id="A0A8S3XJJ1"/>
<sequence length="116" mass="13001">MSSWKALFSNLNYAATVGAVKWGGVSIKASGQVCEFNSRNGALQSRAQRAFVVEYFFKSGDSCAGALWKFCSEYNIHRSRDALSVNLLKNALRSYVKRVREKAAHLLYQPRKMCAL</sequence>
<comment type="caution">
    <text evidence="1">The sequence shown here is derived from an EMBL/GenBank/DDBJ whole genome shotgun (WGS) entry which is preliminary data.</text>
</comment>
<keyword evidence="2" id="KW-1185">Reference proteome</keyword>
<dbReference type="EMBL" id="CAJQZP010001158">
    <property type="protein sequence ID" value="CAG5024115.1"/>
    <property type="molecule type" value="Genomic_DNA"/>
</dbReference>
<reference evidence="1" key="1">
    <citation type="submission" date="2021-04" db="EMBL/GenBank/DDBJ databases">
        <authorList>
            <person name="Tunstrom K."/>
        </authorList>
    </citation>
    <scope>NUCLEOTIDE SEQUENCE</scope>
</reference>
<organism evidence="1 2">
    <name type="scientific">Parnassius apollo</name>
    <name type="common">Apollo butterfly</name>
    <name type="synonym">Papilio apollo</name>
    <dbReference type="NCBI Taxonomy" id="110799"/>
    <lineage>
        <taxon>Eukaryota</taxon>
        <taxon>Metazoa</taxon>
        <taxon>Ecdysozoa</taxon>
        <taxon>Arthropoda</taxon>
        <taxon>Hexapoda</taxon>
        <taxon>Insecta</taxon>
        <taxon>Pterygota</taxon>
        <taxon>Neoptera</taxon>
        <taxon>Endopterygota</taxon>
        <taxon>Lepidoptera</taxon>
        <taxon>Glossata</taxon>
        <taxon>Ditrysia</taxon>
        <taxon>Papilionoidea</taxon>
        <taxon>Papilionidae</taxon>
        <taxon>Parnassiinae</taxon>
        <taxon>Parnassini</taxon>
        <taxon>Parnassius</taxon>
        <taxon>Parnassius</taxon>
    </lineage>
</organism>
<name>A0A8S3XJJ1_PARAO</name>
<evidence type="ECO:0000313" key="1">
    <source>
        <dbReference type="EMBL" id="CAG5024115.1"/>
    </source>
</evidence>
<dbReference type="OrthoDB" id="9971063at2759"/>
<evidence type="ECO:0000313" key="2">
    <source>
        <dbReference type="Proteomes" id="UP000691718"/>
    </source>
</evidence>